<feature type="region of interest" description="Disordered" evidence="19">
    <location>
        <begin position="1297"/>
        <end position="1377"/>
    </location>
</feature>
<dbReference type="GO" id="GO:0016818">
    <property type="term" value="F:hydrolase activity, acting on acid anhydrides, in phosphorus-containing anhydrides"/>
    <property type="evidence" value="ECO:0007669"/>
    <property type="project" value="InterPro"/>
</dbReference>
<evidence type="ECO:0000256" key="8">
    <source>
        <dbReference type="ARBA" id="ARBA00022801"/>
    </source>
</evidence>
<keyword evidence="13" id="KW-0234">DNA repair</keyword>
<keyword evidence="9" id="KW-0347">Helicase</keyword>
<evidence type="ECO:0000256" key="6">
    <source>
        <dbReference type="ARBA" id="ARBA00022741"/>
    </source>
</evidence>
<dbReference type="GO" id="GO:0005524">
    <property type="term" value="F:ATP binding"/>
    <property type="evidence" value="ECO:0007669"/>
    <property type="project" value="UniProtKB-KW"/>
</dbReference>
<evidence type="ECO:0000259" key="20">
    <source>
        <dbReference type="PROSITE" id="PS51193"/>
    </source>
</evidence>
<dbReference type="Proteomes" id="UP000007110">
    <property type="component" value="Unassembled WGS sequence"/>
</dbReference>
<dbReference type="PANTHER" id="PTHR11472">
    <property type="entry name" value="DNA REPAIR DEAD HELICASE RAD3/XP-D SUBFAMILY MEMBER"/>
    <property type="match status" value="1"/>
</dbReference>
<reference evidence="21" key="2">
    <citation type="submission" date="2021-01" db="UniProtKB">
        <authorList>
            <consortium name="EnsemblMetazoa"/>
        </authorList>
    </citation>
    <scope>IDENTIFICATION</scope>
</reference>
<evidence type="ECO:0000256" key="13">
    <source>
        <dbReference type="ARBA" id="ARBA00023204"/>
    </source>
</evidence>
<accession>A0A7M7PEE1</accession>
<feature type="compositionally biased region" description="Low complexity" evidence="19">
    <location>
        <begin position="973"/>
        <end position="989"/>
    </location>
</feature>
<dbReference type="InterPro" id="IPR014013">
    <property type="entry name" value="Helic_SF1/SF2_ATP-bd_DinG/Rad3"/>
</dbReference>
<feature type="domain" description="Helicase ATP-binding" evidence="20">
    <location>
        <begin position="39"/>
        <end position="512"/>
    </location>
</feature>
<dbReference type="GO" id="GO:0003678">
    <property type="term" value="F:DNA helicase activity"/>
    <property type="evidence" value="ECO:0000318"/>
    <property type="project" value="GO_Central"/>
</dbReference>
<keyword evidence="8" id="KW-0378">Hydrolase</keyword>
<dbReference type="PROSITE" id="PS51193">
    <property type="entry name" value="HELICASE_ATP_BIND_2"/>
    <property type="match status" value="1"/>
</dbReference>
<dbReference type="SMART" id="SM00491">
    <property type="entry name" value="HELICc2"/>
    <property type="match status" value="1"/>
</dbReference>
<evidence type="ECO:0000256" key="7">
    <source>
        <dbReference type="ARBA" id="ARBA00022763"/>
    </source>
</evidence>
<keyword evidence="12" id="KW-0411">Iron-sulfur</keyword>
<evidence type="ECO:0000256" key="19">
    <source>
        <dbReference type="SAM" id="MobiDB-lite"/>
    </source>
</evidence>
<comment type="similarity">
    <text evidence="3">Belongs to the DEAD box helicase family. DEAH subfamily.</text>
</comment>
<evidence type="ECO:0000256" key="5">
    <source>
        <dbReference type="ARBA" id="ARBA00022723"/>
    </source>
</evidence>
<reference evidence="22" key="1">
    <citation type="submission" date="2015-02" db="EMBL/GenBank/DDBJ databases">
        <title>Genome sequencing for Strongylocentrotus purpuratus.</title>
        <authorList>
            <person name="Murali S."/>
            <person name="Liu Y."/>
            <person name="Vee V."/>
            <person name="English A."/>
            <person name="Wang M."/>
            <person name="Skinner E."/>
            <person name="Han Y."/>
            <person name="Muzny D.M."/>
            <person name="Worley K.C."/>
            <person name="Gibbs R.A."/>
        </authorList>
    </citation>
    <scope>NUCLEOTIDE SEQUENCE</scope>
</reference>
<dbReference type="GO" id="GO:0051539">
    <property type="term" value="F:4 iron, 4 sulfur cluster binding"/>
    <property type="evidence" value="ECO:0007669"/>
    <property type="project" value="UniProtKB-KW"/>
</dbReference>
<dbReference type="EC" id="5.6.2.3" evidence="16"/>
<protein>
    <recommendedName>
        <fullName evidence="16">DNA 5'-3' helicase</fullName>
        <ecNumber evidence="16">5.6.2.3</ecNumber>
    </recommendedName>
    <alternativeName>
        <fullName evidence="18">DNA 5'-3' helicase FANCJ</fullName>
    </alternativeName>
</protein>
<feature type="compositionally biased region" description="Basic residues" evidence="19">
    <location>
        <begin position="1453"/>
        <end position="1462"/>
    </location>
</feature>
<evidence type="ECO:0000256" key="10">
    <source>
        <dbReference type="ARBA" id="ARBA00022840"/>
    </source>
</evidence>
<dbReference type="CDD" id="cd18788">
    <property type="entry name" value="SF2_C_XPD"/>
    <property type="match status" value="1"/>
</dbReference>
<evidence type="ECO:0000256" key="18">
    <source>
        <dbReference type="ARBA" id="ARBA00082714"/>
    </source>
</evidence>
<dbReference type="GeneID" id="576476"/>
<dbReference type="Pfam" id="PF06733">
    <property type="entry name" value="DEAD_2"/>
    <property type="match status" value="1"/>
</dbReference>
<organism evidence="21 22">
    <name type="scientific">Strongylocentrotus purpuratus</name>
    <name type="common">Purple sea urchin</name>
    <dbReference type="NCBI Taxonomy" id="7668"/>
    <lineage>
        <taxon>Eukaryota</taxon>
        <taxon>Metazoa</taxon>
        <taxon>Echinodermata</taxon>
        <taxon>Eleutherozoa</taxon>
        <taxon>Echinozoa</taxon>
        <taxon>Echinoidea</taxon>
        <taxon>Euechinoidea</taxon>
        <taxon>Echinacea</taxon>
        <taxon>Camarodonta</taxon>
        <taxon>Echinidea</taxon>
        <taxon>Strongylocentrotidae</taxon>
        <taxon>Strongylocentrotus</taxon>
    </lineage>
</organism>
<evidence type="ECO:0000256" key="16">
    <source>
        <dbReference type="ARBA" id="ARBA00044969"/>
    </source>
</evidence>
<evidence type="ECO:0000256" key="17">
    <source>
        <dbReference type="ARBA" id="ARBA00048954"/>
    </source>
</evidence>
<keyword evidence="14" id="KW-0413">Isomerase</keyword>
<comment type="cofactor">
    <cofactor evidence="1">
        <name>[4Fe-4S] cluster</name>
        <dbReference type="ChEBI" id="CHEBI:49883"/>
    </cofactor>
</comment>
<evidence type="ECO:0000256" key="1">
    <source>
        <dbReference type="ARBA" id="ARBA00001966"/>
    </source>
</evidence>
<feature type="compositionally biased region" description="Polar residues" evidence="19">
    <location>
        <begin position="1045"/>
        <end position="1061"/>
    </location>
</feature>
<dbReference type="RefSeq" id="XP_030847973.1">
    <property type="nucleotide sequence ID" value="XM_030992113.1"/>
</dbReference>
<dbReference type="GO" id="GO:0003677">
    <property type="term" value="F:DNA binding"/>
    <property type="evidence" value="ECO:0007669"/>
    <property type="project" value="InterPro"/>
</dbReference>
<evidence type="ECO:0000256" key="15">
    <source>
        <dbReference type="ARBA" id="ARBA00023242"/>
    </source>
</evidence>
<dbReference type="GO" id="GO:0005634">
    <property type="term" value="C:nucleus"/>
    <property type="evidence" value="ECO:0000318"/>
    <property type="project" value="GO_Central"/>
</dbReference>
<feature type="compositionally biased region" description="Low complexity" evidence="19">
    <location>
        <begin position="136"/>
        <end position="160"/>
    </location>
</feature>
<comment type="catalytic activity">
    <reaction evidence="17">
        <text>ATP + H2O = ADP + phosphate + H(+)</text>
        <dbReference type="Rhea" id="RHEA:13065"/>
        <dbReference type="ChEBI" id="CHEBI:15377"/>
        <dbReference type="ChEBI" id="CHEBI:15378"/>
        <dbReference type="ChEBI" id="CHEBI:30616"/>
        <dbReference type="ChEBI" id="CHEBI:43474"/>
        <dbReference type="ChEBI" id="CHEBI:456216"/>
        <dbReference type="EC" id="5.6.2.3"/>
    </reaction>
</comment>
<dbReference type="PANTHER" id="PTHR11472:SF47">
    <property type="entry name" value="FANCONI ANEMIA GROUP J PROTEIN"/>
    <property type="match status" value="1"/>
</dbReference>
<evidence type="ECO:0000256" key="9">
    <source>
        <dbReference type="ARBA" id="ARBA00022806"/>
    </source>
</evidence>
<dbReference type="GO" id="GO:0006289">
    <property type="term" value="P:nucleotide-excision repair"/>
    <property type="evidence" value="ECO:0000318"/>
    <property type="project" value="GO_Central"/>
</dbReference>
<name>A0A7M7PEE1_STRPU</name>
<evidence type="ECO:0000256" key="11">
    <source>
        <dbReference type="ARBA" id="ARBA00023004"/>
    </source>
</evidence>
<feature type="compositionally biased region" description="Basic and acidic residues" evidence="19">
    <location>
        <begin position="1442"/>
        <end position="1451"/>
    </location>
</feature>
<feature type="region of interest" description="Disordered" evidence="19">
    <location>
        <begin position="134"/>
        <end position="236"/>
    </location>
</feature>
<keyword evidence="4" id="KW-0004">4Fe-4S</keyword>
<keyword evidence="7" id="KW-0227">DNA damage</keyword>
<evidence type="ECO:0000313" key="21">
    <source>
        <dbReference type="EnsemblMetazoa" id="XP_030847973"/>
    </source>
</evidence>
<dbReference type="InterPro" id="IPR006555">
    <property type="entry name" value="ATP-dep_Helicase_C"/>
</dbReference>
<feature type="compositionally biased region" description="Polar residues" evidence="19">
    <location>
        <begin position="1000"/>
        <end position="1014"/>
    </location>
</feature>
<comment type="subcellular location">
    <subcellularLocation>
        <location evidence="2">Nucleus</location>
    </subcellularLocation>
</comment>
<dbReference type="GO" id="GO:1990918">
    <property type="term" value="P:double-strand break repair involved in meiotic recombination"/>
    <property type="evidence" value="ECO:0000318"/>
    <property type="project" value="GO_Central"/>
</dbReference>
<feature type="compositionally biased region" description="Basic and acidic residues" evidence="19">
    <location>
        <begin position="1366"/>
        <end position="1377"/>
    </location>
</feature>
<dbReference type="EnsemblMetazoa" id="XM_030992113">
    <property type="protein sequence ID" value="XP_030847973"/>
    <property type="gene ID" value="LOC576476"/>
</dbReference>
<feature type="compositionally biased region" description="Basic and acidic residues" evidence="19">
    <location>
        <begin position="1324"/>
        <end position="1336"/>
    </location>
</feature>
<keyword evidence="11" id="KW-0408">Iron</keyword>
<dbReference type="OMA" id="KLAFPCK"/>
<dbReference type="InParanoid" id="A0A7M7PEE1"/>
<dbReference type="InterPro" id="IPR010614">
    <property type="entry name" value="RAD3-like_helicase_DEAD"/>
</dbReference>
<dbReference type="InterPro" id="IPR006554">
    <property type="entry name" value="Helicase-like_DEXD_c2"/>
</dbReference>
<evidence type="ECO:0000256" key="14">
    <source>
        <dbReference type="ARBA" id="ARBA00023235"/>
    </source>
</evidence>
<keyword evidence="5" id="KW-0479">Metal-binding</keyword>
<dbReference type="GO" id="GO:0046872">
    <property type="term" value="F:metal ion binding"/>
    <property type="evidence" value="ECO:0007669"/>
    <property type="project" value="UniProtKB-KW"/>
</dbReference>
<sequence length="1640" mass="182863">MTTELVYSHRPSTGPPLVPVCNELSRQADKMMEQTYTILGVKLAFPCKAYPTQLSMMSMIIKGINRRQNCLLESPTGSGKSLALLCSSLAWQEGEREKQHKAAAEDYNKADFIPIDDDYDDDGGIKKPCTCSCNKPSTSTTAPSTSSLGPSTSTAVSSTSPQDVAKPCKISPANKSEEKEIEEDVILVAEENVEKNKDDNKNDDDDDFDLPRKKRPRKSVGPMGTAKKTKHQKGVVFDEDIEDVSQQSPNPHTKAHWEMKLVTPQAKAGASELSASKSDTSSCTCSCHSSKCQKMMDQEEKNVKRDGDAKPIKVPRIYFGTRTHKQIAQIIRELGRTAYKSVRMSILGSREHTCVHPEVSRSKNKNEGCKDLLDDKTGGTCKFFTNVHKMKQQWQIRDYGLTEAWDIEDLVALGKRVKACPYFSSRSLKDQADVIFCPYNYLIDPMIRQSMEIDLKDQVVILDEAHNIEDSAREAASLTVTSEQLQDATDELDKLLTFKFREEHTRVIHSVSSSLLRWINDYSSTLRQNDFDRASRMWSGQEMVAALANMGISPATLPTLQHHLSALMEDEDERGIKEMGPTLGVLTGALFNSLFVIFNFMFKDDMKFTKDYKVALLKTKARNQFPNTNNTWIQRRRRSAEAVFTLSLNFWCLNPAVAFTDFGEAVRTIILTSGTLSPMSSFASELGVSFPIQLEANHVINKSQVWVSTLAFGPNGHSLNASYRNAETFAFQDDLGRVVLEVCRVIPYGVLCFVSSYSMMNKVMERWKTTGLYDQLQSLKQVMCEARGGDKSVFDEQLKEFYDTIKVCEENGLENYPITGVLMFAVCRGKISEGMDFADNNARAVITVGIPYPNVRDAQVEAKRHYNDQHSASRGLLTGSEWYEVQAYRALNQALGRCIRHKKDWGAILLVDERFSRNPNKYCSGISKWVRGKVIHNTHARDALTSLSEFANVRMQGSPDADTSVFDSTQPNSQTLSPTTPSASSLNTSKLSHTPFRFNHQASMPGTPEYASTSRMDHVNHNHPESGMLPGRSKVGQLFVPMSKAASTPTSHLTKDSTPLQHHTGRQGAEDHGSLRGNAGHQTVEEQQEQTRGSKSRRDRKPRDRIKGKKAQEKLGAGQQTLLAFSPSVGSKATESTSRQPQLGVSLINKIEGQHQIVIMNSDTLQIAQPESANYNPVESVEPLPSVPIQREEVIDLTSPVKNLPTLEEVQRTRIPTPNAKLNFEDESVLKEPKNPQEKPSTSFTNKLSRFAFNKDVNDNGCAKEESNDLKCCKVQRTLGNVADRVSSMKGHFAEDVQGEGALKGDQRTTCVPTSDDEEENVEADERRRRREEDNRTPVLFDSEVGDSGSDTALKPTPFIPQGIKTEPEDSKRNSTEDISKKLNEILNGNNKYRAADKTEDTTEIKMEEKERSSRRLSIKGRRNLSRRKEHCEQNGAEEEAHETAVHETRSHMLVRRSARTRRTPKKVVESVEQSKFCKEDVECPQCGTSLVHSLDGMTCLQPEDVKNKYLLGVMATRKRGQSSSCGCPGKKVVGSMIVTDTSNLSHCSCIRTEEISGLQLNAFWSAEDVCCYQPITCSVCNDKRHQDPNVSSTPPVIGYSVMAAGPQSMQAVGKSYIYPEEVACCTALLSQKNHGPKKI</sequence>
<dbReference type="OrthoDB" id="19182at2759"/>
<dbReference type="GO" id="GO:0043139">
    <property type="term" value="F:5'-3' DNA helicase activity"/>
    <property type="evidence" value="ECO:0007669"/>
    <property type="project" value="UniProtKB-EC"/>
</dbReference>
<dbReference type="InterPro" id="IPR027417">
    <property type="entry name" value="P-loop_NTPase"/>
</dbReference>
<dbReference type="InterPro" id="IPR045028">
    <property type="entry name" value="DinG/Rad3-like"/>
</dbReference>
<dbReference type="FunFam" id="3.40.50.300:FF:000731">
    <property type="entry name" value="Fanconi anemia group J protein homolog"/>
    <property type="match status" value="1"/>
</dbReference>
<dbReference type="SMART" id="SM00487">
    <property type="entry name" value="DEXDc"/>
    <property type="match status" value="1"/>
</dbReference>
<evidence type="ECO:0000256" key="3">
    <source>
        <dbReference type="ARBA" id="ARBA00008792"/>
    </source>
</evidence>
<keyword evidence="15" id="KW-0539">Nucleus</keyword>
<feature type="region of interest" description="Disordered" evidence="19">
    <location>
        <begin position="958"/>
        <end position="1121"/>
    </location>
</feature>
<keyword evidence="22" id="KW-1185">Reference proteome</keyword>
<feature type="compositionally biased region" description="Basic and acidic residues" evidence="19">
    <location>
        <begin position="1015"/>
        <end position="1024"/>
    </location>
</feature>
<dbReference type="KEGG" id="spu:576476"/>
<evidence type="ECO:0000256" key="12">
    <source>
        <dbReference type="ARBA" id="ARBA00023014"/>
    </source>
</evidence>
<evidence type="ECO:0000256" key="4">
    <source>
        <dbReference type="ARBA" id="ARBA00022485"/>
    </source>
</evidence>
<evidence type="ECO:0000313" key="22">
    <source>
        <dbReference type="Proteomes" id="UP000007110"/>
    </source>
</evidence>
<dbReference type="SUPFAM" id="SSF52540">
    <property type="entry name" value="P-loop containing nucleoside triphosphate hydrolases"/>
    <property type="match status" value="2"/>
</dbReference>
<dbReference type="SMART" id="SM00488">
    <property type="entry name" value="DEXDc2"/>
    <property type="match status" value="1"/>
</dbReference>
<keyword evidence="6" id="KW-0547">Nucleotide-binding</keyword>
<dbReference type="InterPro" id="IPR014001">
    <property type="entry name" value="Helicase_ATP-bd"/>
</dbReference>
<feature type="compositionally biased region" description="Basic residues" evidence="19">
    <location>
        <begin position="1094"/>
        <end position="1109"/>
    </location>
</feature>
<dbReference type="Gene3D" id="3.40.50.300">
    <property type="entry name" value="P-loop containing nucleotide triphosphate hydrolases"/>
    <property type="match status" value="3"/>
</dbReference>
<evidence type="ECO:0000256" key="2">
    <source>
        <dbReference type="ARBA" id="ARBA00004123"/>
    </source>
</evidence>
<feature type="region of interest" description="Disordered" evidence="19">
    <location>
        <begin position="1425"/>
        <end position="1462"/>
    </location>
</feature>
<proteinExistence type="inferred from homology"/>
<keyword evidence="10" id="KW-0067">ATP-binding</keyword>
<dbReference type="Pfam" id="PF13307">
    <property type="entry name" value="Helicase_C_2"/>
    <property type="match status" value="1"/>
</dbReference>